<evidence type="ECO:0000313" key="4">
    <source>
        <dbReference type="Proteomes" id="UP000273898"/>
    </source>
</evidence>
<dbReference type="GO" id="GO:0016740">
    <property type="term" value="F:transferase activity"/>
    <property type="evidence" value="ECO:0007669"/>
    <property type="project" value="UniProtKB-KW"/>
</dbReference>
<dbReference type="RefSeq" id="WP_121282270.1">
    <property type="nucleotide sequence ID" value="NZ_RCCK01000010.1"/>
</dbReference>
<reference evidence="2 4" key="1">
    <citation type="submission" date="2018-10" db="EMBL/GenBank/DDBJ databases">
        <title>Genomic Encyclopedia of Archaeal and Bacterial Type Strains, Phase II (KMG-II): from individual species to whole genera.</title>
        <authorList>
            <person name="Goeker M."/>
        </authorList>
    </citation>
    <scope>NUCLEOTIDE SEQUENCE [LARGE SCALE GENOMIC DNA]</scope>
    <source>
        <strain evidence="2 4">DSM 19624</strain>
    </source>
</reference>
<feature type="domain" description="Spore protein YkvP/CgeB glycosyl transferase-like" evidence="1">
    <location>
        <begin position="258"/>
        <end position="364"/>
    </location>
</feature>
<name>A0A497Y808_9SPHI</name>
<dbReference type="Pfam" id="PF13524">
    <property type="entry name" value="Glyco_trans_1_2"/>
    <property type="match status" value="1"/>
</dbReference>
<comment type="caution">
    <text evidence="2">The sequence shown here is derived from an EMBL/GenBank/DDBJ whole genome shotgun (WGS) entry which is preliminary data.</text>
</comment>
<dbReference type="EMBL" id="SOPX01000002">
    <property type="protein sequence ID" value="TFB31018.1"/>
    <property type="molecule type" value="Genomic_DNA"/>
</dbReference>
<sequence>MKIFLSFLQSTTQHPIAAYSFWEHYIKNGIEEAKCNWTECKEVDWARGLVPQSKNQLDEWKSFTWEKTVKFIKQNKPDLFLSYLYPEQIDIQAISEIKKMGIPCVNFFCDNIRMFKQAPKEYAIFDLNWVPEYMATTLYQNAGYPYINLPMPMWVDYQYRGQPVIEKKEISFIGSKDVQRHLFFEKLLKAYPNLDLNIRGTSWLEQNDNAKALYNPIWKKAKNQIDFISRFGIKPYLNKIKDGKISQVSSSAVKNKLKAKPDFNDYIKITRESLITLGINRYQSFDYPINTPNTYSRLRDIEAPMYGACYLTELAPGLDQIYEIGKDIEVFSNHTELYEKIKELEQDTKKRKMMRVNGQEKALHTLSIPNSIAKINTYFRSNQFHTK</sequence>
<dbReference type="Proteomes" id="UP000297429">
    <property type="component" value="Unassembled WGS sequence"/>
</dbReference>
<reference evidence="3 5" key="2">
    <citation type="submission" date="2019-03" db="EMBL/GenBank/DDBJ databases">
        <authorList>
            <person name="He R.-H."/>
        </authorList>
    </citation>
    <scope>NUCLEOTIDE SEQUENCE [LARGE SCALE GENOMIC DNA]</scope>
    <source>
        <strain evidence="3 5">DSM 19624</strain>
    </source>
</reference>
<evidence type="ECO:0000313" key="3">
    <source>
        <dbReference type="EMBL" id="TFB31018.1"/>
    </source>
</evidence>
<evidence type="ECO:0000313" key="2">
    <source>
        <dbReference type="EMBL" id="RLJ79694.1"/>
    </source>
</evidence>
<organism evidence="2 4">
    <name type="scientific">Pedobacter alluvionis</name>
    <dbReference type="NCBI Taxonomy" id="475253"/>
    <lineage>
        <taxon>Bacteria</taxon>
        <taxon>Pseudomonadati</taxon>
        <taxon>Bacteroidota</taxon>
        <taxon>Sphingobacteriia</taxon>
        <taxon>Sphingobacteriales</taxon>
        <taxon>Sphingobacteriaceae</taxon>
        <taxon>Pedobacter</taxon>
    </lineage>
</organism>
<gene>
    <name evidence="2" type="ORF">BCL90_0404</name>
    <name evidence="3" type="ORF">E3V97_10370</name>
</gene>
<keyword evidence="2" id="KW-0808">Transferase</keyword>
<keyword evidence="5" id="KW-1185">Reference proteome</keyword>
<evidence type="ECO:0000259" key="1">
    <source>
        <dbReference type="Pfam" id="PF13524"/>
    </source>
</evidence>
<dbReference type="AlphaFoldDB" id="A0A497Y808"/>
<proteinExistence type="predicted"/>
<dbReference type="Proteomes" id="UP000273898">
    <property type="component" value="Unassembled WGS sequence"/>
</dbReference>
<evidence type="ECO:0000313" key="5">
    <source>
        <dbReference type="Proteomes" id="UP000297429"/>
    </source>
</evidence>
<protein>
    <submittedName>
        <fullName evidence="2">Glycosyl transferase family 1</fullName>
    </submittedName>
    <submittedName>
        <fullName evidence="3">Glycosyltransferase family 1 protein</fullName>
    </submittedName>
</protein>
<dbReference type="InterPro" id="IPR055259">
    <property type="entry name" value="YkvP/CgeB_Glyco_trans-like"/>
</dbReference>
<dbReference type="OrthoDB" id="783678at2"/>
<accession>A0A497Y808</accession>
<dbReference type="EMBL" id="RCCK01000010">
    <property type="protein sequence ID" value="RLJ79694.1"/>
    <property type="molecule type" value="Genomic_DNA"/>
</dbReference>